<organism evidence="1 2">
    <name type="scientific">Caerostris extrusa</name>
    <name type="common">Bark spider</name>
    <name type="synonym">Caerostris bankana</name>
    <dbReference type="NCBI Taxonomy" id="172846"/>
    <lineage>
        <taxon>Eukaryota</taxon>
        <taxon>Metazoa</taxon>
        <taxon>Ecdysozoa</taxon>
        <taxon>Arthropoda</taxon>
        <taxon>Chelicerata</taxon>
        <taxon>Arachnida</taxon>
        <taxon>Araneae</taxon>
        <taxon>Araneomorphae</taxon>
        <taxon>Entelegynae</taxon>
        <taxon>Araneoidea</taxon>
        <taxon>Araneidae</taxon>
        <taxon>Caerostris</taxon>
    </lineage>
</organism>
<proteinExistence type="predicted"/>
<evidence type="ECO:0000313" key="1">
    <source>
        <dbReference type="EMBL" id="GIX81533.1"/>
    </source>
</evidence>
<keyword evidence="2" id="KW-1185">Reference proteome</keyword>
<sequence length="87" mass="9526">MQKAFDYLIKYALNSGKKHLSLANVVITNRVETLLLSIVVCKLSSSLIVPESPSSLNVSESSFNLFVSESPSNLIGYEWPVSLIVPV</sequence>
<accession>A0AAV4NAK8</accession>
<reference evidence="1 2" key="1">
    <citation type="submission" date="2021-06" db="EMBL/GenBank/DDBJ databases">
        <title>Caerostris extrusa draft genome.</title>
        <authorList>
            <person name="Kono N."/>
            <person name="Arakawa K."/>
        </authorList>
    </citation>
    <scope>NUCLEOTIDE SEQUENCE [LARGE SCALE GENOMIC DNA]</scope>
</reference>
<comment type="caution">
    <text evidence="1">The sequence shown here is derived from an EMBL/GenBank/DDBJ whole genome shotgun (WGS) entry which is preliminary data.</text>
</comment>
<evidence type="ECO:0000313" key="2">
    <source>
        <dbReference type="Proteomes" id="UP001054945"/>
    </source>
</evidence>
<protein>
    <submittedName>
        <fullName evidence="1">Uncharacterized protein</fullName>
    </submittedName>
</protein>
<dbReference type="AlphaFoldDB" id="A0AAV4NAK8"/>
<dbReference type="EMBL" id="BPLR01020687">
    <property type="protein sequence ID" value="GIX81533.1"/>
    <property type="molecule type" value="Genomic_DNA"/>
</dbReference>
<name>A0AAV4NAK8_CAEEX</name>
<gene>
    <name evidence="1" type="ORF">CEXT_227041</name>
</gene>
<dbReference type="Proteomes" id="UP001054945">
    <property type="component" value="Unassembled WGS sequence"/>
</dbReference>